<dbReference type="Proteomes" id="UP000000845">
    <property type="component" value="Chromosome"/>
</dbReference>
<accession>D1AFZ0</accession>
<reference evidence="2" key="1">
    <citation type="submission" date="2009-09" db="EMBL/GenBank/DDBJ databases">
        <title>The complete chromosome of Sebaldella termitidis ATCC 33386.</title>
        <authorList>
            <consortium name="US DOE Joint Genome Institute (JGI-PGF)"/>
            <person name="Lucas S."/>
            <person name="Copeland A."/>
            <person name="Lapidus A."/>
            <person name="Glavina del Rio T."/>
            <person name="Dalin E."/>
            <person name="Tice H."/>
            <person name="Bruce D."/>
            <person name="Goodwin L."/>
            <person name="Pitluck S."/>
            <person name="Kyrpides N."/>
            <person name="Mavromatis K."/>
            <person name="Ivanova N."/>
            <person name="Mikhailova N."/>
            <person name="Sims D."/>
            <person name="Meincke L."/>
            <person name="Brettin T."/>
            <person name="Detter J.C."/>
            <person name="Han C."/>
            <person name="Larimer F."/>
            <person name="Land M."/>
            <person name="Hauser L."/>
            <person name="Markowitz V."/>
            <person name="Cheng J.F."/>
            <person name="Hugenholtz P."/>
            <person name="Woyke T."/>
            <person name="Wu D."/>
            <person name="Eisen J.A."/>
        </authorList>
    </citation>
    <scope>NUCLEOTIDE SEQUENCE [LARGE SCALE GENOMIC DNA]</scope>
    <source>
        <strain evidence="2">ATCC 33386 / NCTC 11300</strain>
    </source>
</reference>
<dbReference type="eggNOG" id="ENOG5033DDN">
    <property type="taxonomic scope" value="Bacteria"/>
</dbReference>
<name>D1AFZ0_SEBTE</name>
<evidence type="ECO:0000313" key="1">
    <source>
        <dbReference type="EMBL" id="ACZ08025.1"/>
    </source>
</evidence>
<proteinExistence type="predicted"/>
<keyword evidence="2" id="KW-1185">Reference proteome</keyword>
<organism evidence="1 2">
    <name type="scientific">Sebaldella termitidis (strain ATCC 33386 / NCTC 11300)</name>
    <dbReference type="NCBI Taxonomy" id="526218"/>
    <lineage>
        <taxon>Bacteria</taxon>
        <taxon>Fusobacteriati</taxon>
        <taxon>Fusobacteriota</taxon>
        <taxon>Fusobacteriia</taxon>
        <taxon>Fusobacteriales</taxon>
        <taxon>Leptotrichiaceae</taxon>
        <taxon>Sebaldella</taxon>
    </lineage>
</organism>
<dbReference type="HOGENOM" id="CLU_117150_0_0_0"/>
<reference evidence="1 2" key="2">
    <citation type="journal article" date="2010" name="Stand. Genomic Sci.">
        <title>Complete genome sequence of Sebaldella termitidis type strain (NCTC 11300).</title>
        <authorList>
            <person name="Harmon-Smith M."/>
            <person name="Celia L."/>
            <person name="Chertkov O."/>
            <person name="Lapidus A."/>
            <person name="Copeland A."/>
            <person name="Glavina Del Rio T."/>
            <person name="Nolan M."/>
            <person name="Lucas S."/>
            <person name="Tice H."/>
            <person name="Cheng J.F."/>
            <person name="Han C."/>
            <person name="Detter J.C."/>
            <person name="Bruce D."/>
            <person name="Goodwin L."/>
            <person name="Pitluck S."/>
            <person name="Pati A."/>
            <person name="Liolios K."/>
            <person name="Ivanova N."/>
            <person name="Mavromatis K."/>
            <person name="Mikhailova N."/>
            <person name="Chen A."/>
            <person name="Palaniappan K."/>
            <person name="Land M."/>
            <person name="Hauser L."/>
            <person name="Chang Y.J."/>
            <person name="Jeffries C.D."/>
            <person name="Brettin T."/>
            <person name="Goker M."/>
            <person name="Beck B."/>
            <person name="Bristow J."/>
            <person name="Eisen J.A."/>
            <person name="Markowitz V."/>
            <person name="Hugenholtz P."/>
            <person name="Kyrpides N.C."/>
            <person name="Klenk H.P."/>
            <person name="Chen F."/>
        </authorList>
    </citation>
    <scope>NUCLEOTIDE SEQUENCE [LARGE SCALE GENOMIC DNA]</scope>
    <source>
        <strain evidence="2">ATCC 33386 / NCTC 11300</strain>
    </source>
</reference>
<evidence type="ECO:0008006" key="3">
    <source>
        <dbReference type="Google" id="ProtNLM"/>
    </source>
</evidence>
<dbReference type="AlphaFoldDB" id="D1AFZ0"/>
<dbReference type="KEGG" id="str:Sterm_1157"/>
<dbReference type="EMBL" id="CP001739">
    <property type="protein sequence ID" value="ACZ08025.1"/>
    <property type="molecule type" value="Genomic_DNA"/>
</dbReference>
<sequence>MKKLLIFLTMFFLVMSCGKPSSQKAFENRMSDIKSADQIKAKELINSSDSPAVQKFENFYMNFFKKIEYKVLSAEEKGNESVLQVEIKAPNVLEPFIDIFKEGLSLAFSGATEEDMDKFFNDSMNNILESKDLNYMTGTVPVYMVKTDGDWEIDTEKSTDLFVYLTGGLSTFAQQ</sequence>
<evidence type="ECO:0000313" key="2">
    <source>
        <dbReference type="Proteomes" id="UP000000845"/>
    </source>
</evidence>
<gene>
    <name evidence="1" type="ordered locus">Sterm_1157</name>
</gene>
<protein>
    <recommendedName>
        <fullName evidence="3">DUF5105 domain-containing protein</fullName>
    </recommendedName>
</protein>
<dbReference type="PROSITE" id="PS51257">
    <property type="entry name" value="PROKAR_LIPOPROTEIN"/>
    <property type="match status" value="1"/>
</dbReference>
<dbReference type="RefSeq" id="WP_012860621.1">
    <property type="nucleotide sequence ID" value="NC_013517.1"/>
</dbReference>